<feature type="compositionally biased region" description="Polar residues" evidence="1">
    <location>
        <begin position="1"/>
        <end position="16"/>
    </location>
</feature>
<feature type="region of interest" description="Disordered" evidence="1">
    <location>
        <begin position="1"/>
        <end position="25"/>
    </location>
</feature>
<evidence type="ECO:0000256" key="1">
    <source>
        <dbReference type="SAM" id="MobiDB-lite"/>
    </source>
</evidence>
<reference evidence="2" key="1">
    <citation type="journal article" date="2017" name="J. Biol. Chem.">
        <title>Shared subunits of Tetrahymena telomerase holoenzyme and replication protein A have different functions in different cellular complexes.</title>
        <authorList>
            <person name="Upton H.E."/>
            <person name="Chan H."/>
            <person name="Feigon J."/>
            <person name="Collins K."/>
        </authorList>
    </citation>
    <scope>NUCLEOTIDE SEQUENCE</scope>
    <source>
        <strain evidence="2">SB210</strain>
    </source>
</reference>
<gene>
    <name evidence="2" type="primary">RLP2</name>
</gene>
<dbReference type="Gene3D" id="2.40.50.140">
    <property type="entry name" value="Nucleic acid-binding proteins"/>
    <property type="match status" value="1"/>
</dbReference>
<sequence length="283" mass="32399">MEQEILNQSLLKSPNRASDESSMIVIPQQKKPNVQKKKLKINVSQSTEVSYGGLVSPEGETRASSIHHFEREKKWSQSIIPLTCLMLNKAIANINLRLEVEGQPVELVELVGHVCASLYGRAYTLKGEQPFMAIQISDLSGICSAILYQPTNDEENLVEYLKRTENWQSNPDKMLNGTYVKVIVKPKYSVTESVWKNNCIAIKIIQNANEITQHNLDVIKCYLERKDGLIQKVKSPIQNNPIYIKAKQREEMEKRNRIEISTLKESILQKDMQIEEEHIQPIQ</sequence>
<dbReference type="InterPro" id="IPR012340">
    <property type="entry name" value="NA-bd_OB-fold"/>
</dbReference>
<name>A0A1P8DRN2_TETTH</name>
<evidence type="ECO:0000313" key="2">
    <source>
        <dbReference type="EMBL" id="APU91944.1"/>
    </source>
</evidence>
<proteinExistence type="evidence at transcript level"/>
<protein>
    <submittedName>
        <fullName evidence="2">RPA-like protein 2</fullName>
    </submittedName>
</protein>
<organism evidence="2">
    <name type="scientific">Tetrahymena thermophila</name>
    <dbReference type="NCBI Taxonomy" id="5911"/>
    <lineage>
        <taxon>Eukaryota</taxon>
        <taxon>Sar</taxon>
        <taxon>Alveolata</taxon>
        <taxon>Ciliophora</taxon>
        <taxon>Intramacronucleata</taxon>
        <taxon>Oligohymenophorea</taxon>
        <taxon>Hymenostomatida</taxon>
        <taxon>Tetrahymenina</taxon>
        <taxon>Tetrahymenidae</taxon>
        <taxon>Tetrahymena</taxon>
    </lineage>
</organism>
<dbReference type="EMBL" id="KX987301">
    <property type="protein sequence ID" value="APU91944.1"/>
    <property type="molecule type" value="mRNA"/>
</dbReference>
<dbReference type="AlphaFoldDB" id="A0A1P8DRN2"/>
<accession>A0A1P8DRN2</accession>